<gene>
    <name evidence="2" type="ORF">PoB_004299700</name>
</gene>
<evidence type="ECO:0000256" key="1">
    <source>
        <dbReference type="SAM" id="MobiDB-lite"/>
    </source>
</evidence>
<comment type="caution">
    <text evidence="2">The sequence shown here is derived from an EMBL/GenBank/DDBJ whole genome shotgun (WGS) entry which is preliminary data.</text>
</comment>
<dbReference type="Proteomes" id="UP000735302">
    <property type="component" value="Unassembled WGS sequence"/>
</dbReference>
<proteinExistence type="predicted"/>
<evidence type="ECO:0000313" key="3">
    <source>
        <dbReference type="Proteomes" id="UP000735302"/>
    </source>
</evidence>
<reference evidence="2 3" key="1">
    <citation type="journal article" date="2021" name="Elife">
        <title>Chloroplast acquisition without the gene transfer in kleptoplastic sea slugs, Plakobranchus ocellatus.</title>
        <authorList>
            <person name="Maeda T."/>
            <person name="Takahashi S."/>
            <person name="Yoshida T."/>
            <person name="Shimamura S."/>
            <person name="Takaki Y."/>
            <person name="Nagai Y."/>
            <person name="Toyoda A."/>
            <person name="Suzuki Y."/>
            <person name="Arimoto A."/>
            <person name="Ishii H."/>
            <person name="Satoh N."/>
            <person name="Nishiyama T."/>
            <person name="Hasebe M."/>
            <person name="Maruyama T."/>
            <person name="Minagawa J."/>
            <person name="Obokata J."/>
            <person name="Shigenobu S."/>
        </authorList>
    </citation>
    <scope>NUCLEOTIDE SEQUENCE [LARGE SCALE GENOMIC DNA]</scope>
</reference>
<dbReference type="EMBL" id="BLXT01004673">
    <property type="protein sequence ID" value="GFO16492.1"/>
    <property type="molecule type" value="Genomic_DNA"/>
</dbReference>
<evidence type="ECO:0000313" key="2">
    <source>
        <dbReference type="EMBL" id="GFO16492.1"/>
    </source>
</evidence>
<feature type="region of interest" description="Disordered" evidence="1">
    <location>
        <begin position="48"/>
        <end position="92"/>
    </location>
</feature>
<sequence length="92" mass="10129">MGPNTCKQVTATNNSTFSSRSKIPLARAFLTHRGQATTSAAATEFWDGHGRSDGHQRTWPCYLQRSGRPTPTQRVPGWRIGGRPPDMEASCK</sequence>
<dbReference type="AlphaFoldDB" id="A0AAV4BAP2"/>
<protein>
    <submittedName>
        <fullName evidence="2">Uncharacterized protein</fullName>
    </submittedName>
</protein>
<keyword evidence="3" id="KW-1185">Reference proteome</keyword>
<accession>A0AAV4BAP2</accession>
<organism evidence="2 3">
    <name type="scientific">Plakobranchus ocellatus</name>
    <dbReference type="NCBI Taxonomy" id="259542"/>
    <lineage>
        <taxon>Eukaryota</taxon>
        <taxon>Metazoa</taxon>
        <taxon>Spiralia</taxon>
        <taxon>Lophotrochozoa</taxon>
        <taxon>Mollusca</taxon>
        <taxon>Gastropoda</taxon>
        <taxon>Heterobranchia</taxon>
        <taxon>Euthyneura</taxon>
        <taxon>Panpulmonata</taxon>
        <taxon>Sacoglossa</taxon>
        <taxon>Placobranchoidea</taxon>
        <taxon>Plakobranchidae</taxon>
        <taxon>Plakobranchus</taxon>
    </lineage>
</organism>
<name>A0AAV4BAP2_9GAST</name>